<evidence type="ECO:0000256" key="2">
    <source>
        <dbReference type="ARBA" id="ARBA00004496"/>
    </source>
</evidence>
<feature type="compositionally biased region" description="Basic and acidic residues" evidence="11">
    <location>
        <begin position="879"/>
        <end position="888"/>
    </location>
</feature>
<feature type="compositionally biased region" description="Polar residues" evidence="11">
    <location>
        <begin position="694"/>
        <end position="717"/>
    </location>
</feature>
<evidence type="ECO:0000256" key="3">
    <source>
        <dbReference type="ARBA" id="ARBA00006600"/>
    </source>
</evidence>
<feature type="region of interest" description="Disordered" evidence="11">
    <location>
        <begin position="527"/>
        <end position="555"/>
    </location>
</feature>
<organism evidence="12 13">
    <name type="scientific">Ditylenchus destructor</name>
    <dbReference type="NCBI Taxonomy" id="166010"/>
    <lineage>
        <taxon>Eukaryota</taxon>
        <taxon>Metazoa</taxon>
        <taxon>Ecdysozoa</taxon>
        <taxon>Nematoda</taxon>
        <taxon>Chromadorea</taxon>
        <taxon>Rhabditida</taxon>
        <taxon>Tylenchina</taxon>
        <taxon>Tylenchomorpha</taxon>
        <taxon>Sphaerularioidea</taxon>
        <taxon>Anguinidae</taxon>
        <taxon>Anguininae</taxon>
        <taxon>Ditylenchus</taxon>
    </lineage>
</organism>
<gene>
    <name evidence="12" type="ORF">DdX_09769</name>
</gene>
<evidence type="ECO:0000313" key="12">
    <source>
        <dbReference type="EMBL" id="KAI1712222.1"/>
    </source>
</evidence>
<dbReference type="GO" id="GO:0005938">
    <property type="term" value="C:cell cortex"/>
    <property type="evidence" value="ECO:0007669"/>
    <property type="project" value="TreeGrafter"/>
</dbReference>
<feature type="compositionally biased region" description="Polar residues" evidence="11">
    <location>
        <begin position="401"/>
        <end position="427"/>
    </location>
</feature>
<comment type="similarity">
    <text evidence="3">Belongs to the GPSM family.</text>
</comment>
<dbReference type="InterPro" id="IPR019734">
    <property type="entry name" value="TPR_rpt"/>
</dbReference>
<keyword evidence="9" id="KW-0472">Membrane</keyword>
<feature type="compositionally biased region" description="Basic and acidic residues" evidence="11">
    <location>
        <begin position="527"/>
        <end position="546"/>
    </location>
</feature>
<feature type="region of interest" description="Disordered" evidence="11">
    <location>
        <begin position="690"/>
        <end position="729"/>
    </location>
</feature>
<dbReference type="GO" id="GO:0005886">
    <property type="term" value="C:plasma membrane"/>
    <property type="evidence" value="ECO:0007669"/>
    <property type="project" value="UniProtKB-SubCell"/>
</dbReference>
<evidence type="ECO:0000256" key="7">
    <source>
        <dbReference type="ARBA" id="ARBA00022737"/>
    </source>
</evidence>
<dbReference type="EMBL" id="JAKKPZ010000019">
    <property type="protein sequence ID" value="KAI1712222.1"/>
    <property type="molecule type" value="Genomic_DNA"/>
</dbReference>
<keyword evidence="5" id="KW-0963">Cytoplasm</keyword>
<feature type="compositionally biased region" description="Polar residues" evidence="11">
    <location>
        <begin position="652"/>
        <end position="661"/>
    </location>
</feature>
<dbReference type="Proteomes" id="UP001201812">
    <property type="component" value="Unassembled WGS sequence"/>
</dbReference>
<keyword evidence="13" id="KW-1185">Reference proteome</keyword>
<dbReference type="GO" id="GO:0005092">
    <property type="term" value="F:GDP-dissociation inhibitor activity"/>
    <property type="evidence" value="ECO:0007669"/>
    <property type="project" value="TreeGrafter"/>
</dbReference>
<keyword evidence="4" id="KW-1003">Cell membrane</keyword>
<evidence type="ECO:0000256" key="10">
    <source>
        <dbReference type="PROSITE-ProRule" id="PRU00339"/>
    </source>
</evidence>
<feature type="compositionally biased region" description="Polar residues" evidence="11">
    <location>
        <begin position="866"/>
        <end position="878"/>
    </location>
</feature>
<evidence type="ECO:0000256" key="5">
    <source>
        <dbReference type="ARBA" id="ARBA00022490"/>
    </source>
</evidence>
<dbReference type="SUPFAM" id="SSF48452">
    <property type="entry name" value="TPR-like"/>
    <property type="match status" value="2"/>
</dbReference>
<dbReference type="PROSITE" id="PS50877">
    <property type="entry name" value="GOLOCO"/>
    <property type="match status" value="3"/>
</dbReference>
<evidence type="ECO:0000256" key="4">
    <source>
        <dbReference type="ARBA" id="ARBA00022475"/>
    </source>
</evidence>
<protein>
    <submittedName>
        <fullName evidence="12">Tetratricopeptide repeat domain-containing protein</fullName>
    </submittedName>
</protein>
<accession>A0AAD4MZ90</accession>
<evidence type="ECO:0000256" key="1">
    <source>
        <dbReference type="ARBA" id="ARBA00004236"/>
    </source>
</evidence>
<dbReference type="Pfam" id="PF13424">
    <property type="entry name" value="TPR_12"/>
    <property type="match status" value="1"/>
</dbReference>
<comment type="subcellular location">
    <subcellularLocation>
        <location evidence="1">Cell membrane</location>
    </subcellularLocation>
    <subcellularLocation>
        <location evidence="2">Cytoplasm</location>
    </subcellularLocation>
</comment>
<proteinExistence type="inferred from homology"/>
<dbReference type="Pfam" id="PF02188">
    <property type="entry name" value="GoLoco"/>
    <property type="match status" value="1"/>
</dbReference>
<name>A0AAD4MZ90_9BILA</name>
<keyword evidence="7" id="KW-0677">Repeat</keyword>
<keyword evidence="8 10" id="KW-0802">TPR repeat</keyword>
<feature type="region of interest" description="Disordered" evidence="11">
    <location>
        <begin position="450"/>
        <end position="484"/>
    </location>
</feature>
<dbReference type="GO" id="GO:0001965">
    <property type="term" value="F:G-protein alpha-subunit binding"/>
    <property type="evidence" value="ECO:0007669"/>
    <property type="project" value="TreeGrafter"/>
</dbReference>
<dbReference type="PANTHER" id="PTHR45954">
    <property type="entry name" value="LD33695P"/>
    <property type="match status" value="1"/>
</dbReference>
<keyword evidence="6" id="KW-0597">Phosphoprotein</keyword>
<feature type="region of interest" description="Disordered" evidence="11">
    <location>
        <begin position="392"/>
        <end position="427"/>
    </location>
</feature>
<evidence type="ECO:0000256" key="6">
    <source>
        <dbReference type="ARBA" id="ARBA00022553"/>
    </source>
</evidence>
<feature type="compositionally biased region" description="Acidic residues" evidence="11">
    <location>
        <begin position="831"/>
        <end position="841"/>
    </location>
</feature>
<dbReference type="InterPro" id="IPR052386">
    <property type="entry name" value="GPSM"/>
</dbReference>
<dbReference type="GO" id="GO:0000132">
    <property type="term" value="P:establishment of mitotic spindle orientation"/>
    <property type="evidence" value="ECO:0007669"/>
    <property type="project" value="TreeGrafter"/>
</dbReference>
<dbReference type="Gene3D" id="1.25.40.10">
    <property type="entry name" value="Tetratricopeptide repeat domain"/>
    <property type="match status" value="2"/>
</dbReference>
<dbReference type="PANTHER" id="PTHR45954:SF1">
    <property type="entry name" value="LD33695P"/>
    <property type="match status" value="1"/>
</dbReference>
<feature type="region of interest" description="Disordered" evidence="11">
    <location>
        <begin position="587"/>
        <end position="666"/>
    </location>
</feature>
<feature type="repeat" description="TPR" evidence="10">
    <location>
        <begin position="225"/>
        <end position="258"/>
    </location>
</feature>
<feature type="compositionally biased region" description="Low complexity" evidence="11">
    <location>
        <begin position="625"/>
        <end position="635"/>
    </location>
</feature>
<evidence type="ECO:0000256" key="11">
    <source>
        <dbReference type="SAM" id="MobiDB-lite"/>
    </source>
</evidence>
<dbReference type="AlphaFoldDB" id="A0AAD4MZ90"/>
<dbReference type="SMART" id="SM00028">
    <property type="entry name" value="TPR"/>
    <property type="match status" value="6"/>
</dbReference>
<evidence type="ECO:0000313" key="13">
    <source>
        <dbReference type="Proteomes" id="UP001201812"/>
    </source>
</evidence>
<dbReference type="InterPro" id="IPR011990">
    <property type="entry name" value="TPR-like_helical_dom_sf"/>
</dbReference>
<dbReference type="SMART" id="SM00390">
    <property type="entry name" value="GoLoco"/>
    <property type="match status" value="3"/>
</dbReference>
<reference evidence="12" key="1">
    <citation type="submission" date="2022-01" db="EMBL/GenBank/DDBJ databases">
        <title>Genome Sequence Resource for Two Populations of Ditylenchus destructor, the Migratory Endoparasitic Phytonematode.</title>
        <authorList>
            <person name="Zhang H."/>
            <person name="Lin R."/>
            <person name="Xie B."/>
        </authorList>
    </citation>
    <scope>NUCLEOTIDE SEQUENCE</scope>
    <source>
        <strain evidence="12">BazhouSP</strain>
    </source>
</reference>
<evidence type="ECO:0000256" key="9">
    <source>
        <dbReference type="ARBA" id="ARBA00023136"/>
    </source>
</evidence>
<comment type="caution">
    <text evidence="12">The sequence shown here is derived from an EMBL/GenBank/DDBJ whole genome shotgun (WGS) entry which is preliminary data.</text>
</comment>
<dbReference type="PROSITE" id="PS50005">
    <property type="entry name" value="TPR"/>
    <property type="match status" value="1"/>
</dbReference>
<evidence type="ECO:0000256" key="8">
    <source>
        <dbReference type="ARBA" id="ARBA00022803"/>
    </source>
</evidence>
<sequence>MTDQNMVCRRLAREGEKATRMGDAPKGIEFLEEALAVGIDDIQDLPLLSAIYSQLGNAYYAQKLYRKALTFHSNDLMLSRVQKDCVQQAKAYSNMSATYTMLNEFDQAMSCADNVVCLARKLNDRGLECRGLYNLGLAHLQNAIQGTTNISEGTEEMVAHLHEAVSCFELHLEIAKERKDEILCGLAIGNLGNAYFYLGEYDQSIVYHLKRLEIARSVGDKSSMRRSYTNMANAYVLLGNHKEAAKCYKHALSIAQDTNRRNLEAQLLFSMGNVESLRKNYREAVAHYLQHLRLARALNDQAGECRANSSLANALTQLNEPRKALYFLVINYKQSEKLGDESMKRSTLEEIKRLMKFNPSAVLSQDDDRICLDASFDPDNLSVVHDGGNEIDFDPIVDDSGNPNQHHNHLNVPSDSNRQALNNPSSAFSMPNLSMSLSLESFIRECARASSSTPKKGSLIPMSSTGSVLPTPKNTGTENDGSFMSTDCGLTRDAICKSMPDMEANEGWSRESFFDCLERVQGNRINEQRADPGILKDRTNEERQSDNLRGTSASRRMSLGAFKSMGSHFRKAVFKPLSSGLSASSLLHRSGRNRPHSFYGTLPHSNSTDNAKSERSTKQIKKTQKQQLSKSKSLSGVQRHQKLEELEEIEESSGNSKNAAKSGTPVFRVPQLPVQRHGMAMGNSGVLQRVKSAHTPSNATSSERSSTMGSVKSSSQRWRSHREELSEQQNNTEIQLLDLIESIQSRRMDEQRADLVLPGLNNPIQLLEKFNLGHRHNDAECVDVGSLSGEDLVDERLYELIMQSQSDRIEDQRGELGGGKNKKRSSSACTVEEDEDDDDGGITELVQRMNRGREAMSEQRAAFSPSRLQQNENNSPSRSENKESLAFA</sequence>
<dbReference type="InterPro" id="IPR003109">
    <property type="entry name" value="GoLoco_motif"/>
</dbReference>
<feature type="region of interest" description="Disordered" evidence="11">
    <location>
        <begin position="808"/>
        <end position="888"/>
    </location>
</feature>